<dbReference type="KEGG" id="falb:HYN59_09705"/>
<dbReference type="Pfam" id="PF01809">
    <property type="entry name" value="YidD"/>
    <property type="match status" value="1"/>
</dbReference>
<dbReference type="NCBIfam" id="TIGR00278">
    <property type="entry name" value="membrane protein insertion efficiency factor YidD"/>
    <property type="match status" value="1"/>
</dbReference>
<dbReference type="Proteomes" id="UP000244929">
    <property type="component" value="Chromosome"/>
</dbReference>
<dbReference type="HAMAP" id="MF_00386">
    <property type="entry name" value="UPF0161_YidD"/>
    <property type="match status" value="1"/>
</dbReference>
<dbReference type="PANTHER" id="PTHR33383">
    <property type="entry name" value="MEMBRANE PROTEIN INSERTION EFFICIENCY FACTOR-RELATED"/>
    <property type="match status" value="1"/>
</dbReference>
<comment type="subcellular location">
    <subcellularLocation>
        <location evidence="1">Cell membrane</location>
        <topology evidence="1">Peripheral membrane protein</topology>
        <orientation evidence="1">Cytoplasmic side</orientation>
    </subcellularLocation>
</comment>
<dbReference type="SMART" id="SM01234">
    <property type="entry name" value="Haemolytic"/>
    <property type="match status" value="1"/>
</dbReference>
<dbReference type="OrthoDB" id="9801753at2"/>
<dbReference type="EMBL" id="CP029186">
    <property type="protein sequence ID" value="AWH85370.1"/>
    <property type="molecule type" value="Genomic_DNA"/>
</dbReference>
<keyword evidence="1" id="KW-0472">Membrane</keyword>
<keyword evidence="1" id="KW-1003">Cell membrane</keyword>
<dbReference type="InterPro" id="IPR002696">
    <property type="entry name" value="Membr_insert_effic_factor_YidD"/>
</dbReference>
<comment type="similarity">
    <text evidence="1">Belongs to the UPF0161 family.</text>
</comment>
<sequence length="83" mass="9346">MKARQLITLPFVLLIRFYQVAISPILPSACRYTPTCSQYTIEALQKRGLLMGSWLAIKRIVSCNPWGGRGYDPVPEKGCGHKH</sequence>
<dbReference type="PANTHER" id="PTHR33383:SF1">
    <property type="entry name" value="MEMBRANE PROTEIN INSERTION EFFICIENCY FACTOR-RELATED"/>
    <property type="match status" value="1"/>
</dbReference>
<comment type="function">
    <text evidence="1">Could be involved in insertion of integral membrane proteins into the membrane.</text>
</comment>
<keyword evidence="3" id="KW-1185">Reference proteome</keyword>
<reference evidence="2 3" key="1">
    <citation type="submission" date="2018-04" db="EMBL/GenBank/DDBJ databases">
        <title>Genome sequencing of Flavobacterium sp. HYN0059.</title>
        <authorList>
            <person name="Yi H."/>
            <person name="Baek C."/>
        </authorList>
    </citation>
    <scope>NUCLEOTIDE SEQUENCE [LARGE SCALE GENOMIC DNA]</scope>
    <source>
        <strain evidence="2 3">HYN0059</strain>
    </source>
</reference>
<organism evidence="2 3">
    <name type="scientific">Flavobacterium album</name>
    <dbReference type="NCBI Taxonomy" id="2175091"/>
    <lineage>
        <taxon>Bacteria</taxon>
        <taxon>Pseudomonadati</taxon>
        <taxon>Bacteroidota</taxon>
        <taxon>Flavobacteriia</taxon>
        <taxon>Flavobacteriales</taxon>
        <taxon>Flavobacteriaceae</taxon>
        <taxon>Flavobacterium</taxon>
    </lineage>
</organism>
<dbReference type="GO" id="GO:0005886">
    <property type="term" value="C:plasma membrane"/>
    <property type="evidence" value="ECO:0007669"/>
    <property type="project" value="UniProtKB-SubCell"/>
</dbReference>
<proteinExistence type="inferred from homology"/>
<dbReference type="AlphaFoldDB" id="A0A2S1QY84"/>
<protein>
    <recommendedName>
        <fullName evidence="1">Putative membrane protein insertion efficiency factor</fullName>
    </recommendedName>
</protein>
<name>A0A2S1QY84_9FLAO</name>
<accession>A0A2S1QY84</accession>
<evidence type="ECO:0000256" key="1">
    <source>
        <dbReference type="HAMAP-Rule" id="MF_00386"/>
    </source>
</evidence>
<dbReference type="RefSeq" id="WP_108778072.1">
    <property type="nucleotide sequence ID" value="NZ_CP029186.1"/>
</dbReference>
<evidence type="ECO:0000313" key="2">
    <source>
        <dbReference type="EMBL" id="AWH85370.1"/>
    </source>
</evidence>
<gene>
    <name evidence="2" type="ORF">HYN59_09705</name>
</gene>
<evidence type="ECO:0000313" key="3">
    <source>
        <dbReference type="Proteomes" id="UP000244929"/>
    </source>
</evidence>